<feature type="domain" description="Homeodomain phBC6A51-type" evidence="1">
    <location>
        <begin position="13"/>
        <end position="139"/>
    </location>
</feature>
<dbReference type="Proteomes" id="UP000187439">
    <property type="component" value="Unassembled WGS sequence"/>
</dbReference>
<comment type="caution">
    <text evidence="2">The sequence shown here is derived from an EMBL/GenBank/DDBJ whole genome shotgun (WGS) entry which is preliminary data.</text>
</comment>
<dbReference type="Pfam" id="PF13022">
    <property type="entry name" value="HTH_Tnp_1_2"/>
    <property type="match status" value="1"/>
</dbReference>
<sequence length="162" mass="18316">MSNARQRKVLEAQLTPQQQRAAQLLVINEWGELTEEGGKKRTMTELADELGIARSTLFEWKRNEMFSAYVNYITDMQLSSMRSEVNVALMRSIRGGANGVPSVKALDLFYRRYGLLTDRTIVEDTRTQIEEKRKTDDEIRADISELDALVNGSIGGDEDVVA</sequence>
<protein>
    <recommendedName>
        <fullName evidence="1">Homeodomain phBC6A51-type domain-containing protein</fullName>
    </recommendedName>
</protein>
<organism evidence="2 3">
    <name type="scientific">Paenibacillus odorifer</name>
    <dbReference type="NCBI Taxonomy" id="189426"/>
    <lineage>
        <taxon>Bacteria</taxon>
        <taxon>Bacillati</taxon>
        <taxon>Bacillota</taxon>
        <taxon>Bacilli</taxon>
        <taxon>Bacillales</taxon>
        <taxon>Paenibacillaceae</taxon>
        <taxon>Paenibacillus</taxon>
    </lineage>
</organism>
<dbReference type="InterPro" id="IPR024978">
    <property type="entry name" value="Homeodomain_phBC6A51-type"/>
</dbReference>
<dbReference type="OrthoDB" id="2661800at2"/>
<evidence type="ECO:0000259" key="1">
    <source>
        <dbReference type="Pfam" id="PF13022"/>
    </source>
</evidence>
<proteinExistence type="predicted"/>
<dbReference type="SUPFAM" id="SSF46689">
    <property type="entry name" value="Homeodomain-like"/>
    <property type="match status" value="1"/>
</dbReference>
<dbReference type="Gene3D" id="1.10.10.60">
    <property type="entry name" value="Homeodomain-like"/>
    <property type="match status" value="1"/>
</dbReference>
<dbReference type="AlphaFoldDB" id="A0A1R0YAA9"/>
<evidence type="ECO:0000313" key="2">
    <source>
        <dbReference type="EMBL" id="OMD44300.1"/>
    </source>
</evidence>
<dbReference type="InterPro" id="IPR009057">
    <property type="entry name" value="Homeodomain-like_sf"/>
</dbReference>
<dbReference type="EMBL" id="MPTC01000001">
    <property type="protein sequence ID" value="OMD44300.1"/>
    <property type="molecule type" value="Genomic_DNA"/>
</dbReference>
<accession>A0A1R0YAA9</accession>
<name>A0A1R0YAA9_9BACL</name>
<evidence type="ECO:0000313" key="3">
    <source>
        <dbReference type="Proteomes" id="UP000187439"/>
    </source>
</evidence>
<gene>
    <name evidence="2" type="ORF">BSK52_01865</name>
</gene>
<dbReference type="RefSeq" id="WP_076116671.1">
    <property type="nucleotide sequence ID" value="NZ_MPTC01000001.1"/>
</dbReference>
<reference evidence="2 3" key="1">
    <citation type="submission" date="2016-10" db="EMBL/GenBank/DDBJ databases">
        <title>Paenibacillus species isolates.</title>
        <authorList>
            <person name="Beno S.M."/>
        </authorList>
    </citation>
    <scope>NUCLEOTIDE SEQUENCE [LARGE SCALE GENOMIC DNA]</scope>
    <source>
        <strain evidence="2 3">FSL H7-0710</strain>
    </source>
</reference>